<dbReference type="Proteomes" id="UP000800036">
    <property type="component" value="Unassembled WGS sequence"/>
</dbReference>
<reference evidence="1" key="1">
    <citation type="journal article" date="2020" name="Stud. Mycol.">
        <title>101 Dothideomycetes genomes: a test case for predicting lifestyles and emergence of pathogens.</title>
        <authorList>
            <person name="Haridas S."/>
            <person name="Albert R."/>
            <person name="Binder M."/>
            <person name="Bloem J."/>
            <person name="Labutti K."/>
            <person name="Salamov A."/>
            <person name="Andreopoulos B."/>
            <person name="Baker S."/>
            <person name="Barry K."/>
            <person name="Bills G."/>
            <person name="Bluhm B."/>
            <person name="Cannon C."/>
            <person name="Castanera R."/>
            <person name="Culley D."/>
            <person name="Daum C."/>
            <person name="Ezra D."/>
            <person name="Gonzalez J."/>
            <person name="Henrissat B."/>
            <person name="Kuo A."/>
            <person name="Liang C."/>
            <person name="Lipzen A."/>
            <person name="Lutzoni F."/>
            <person name="Magnuson J."/>
            <person name="Mondo S."/>
            <person name="Nolan M."/>
            <person name="Ohm R."/>
            <person name="Pangilinan J."/>
            <person name="Park H.-J."/>
            <person name="Ramirez L."/>
            <person name="Alfaro M."/>
            <person name="Sun H."/>
            <person name="Tritt A."/>
            <person name="Yoshinaga Y."/>
            <person name="Zwiers L.-H."/>
            <person name="Turgeon B."/>
            <person name="Goodwin S."/>
            <person name="Spatafora J."/>
            <person name="Crous P."/>
            <person name="Grigoriev I."/>
        </authorList>
    </citation>
    <scope>NUCLEOTIDE SEQUENCE</scope>
    <source>
        <strain evidence="1">CBS 107.79</strain>
    </source>
</reference>
<evidence type="ECO:0000313" key="2">
    <source>
        <dbReference type="Proteomes" id="UP000800036"/>
    </source>
</evidence>
<gene>
    <name evidence="1" type="ORF">BU23DRAFT_569486</name>
</gene>
<proteinExistence type="predicted"/>
<sequence length="210" mass="23702">MPPTRNLGRSWIQTESRIAKTRSPGGPKSSGLSLQAWKTVNHRVTLHQVFTQCAKFTKKDLDYLVSGIDYENPTPIMDGLSRIARKTAKRVIFPRISWIMMRNALRGREVALRTMHQATRALWIRDNVGGKTVAVEMLELFTSLSHKAESRRLEKTPHGGAGYTRQSKIFFRSSAEVFMTNGRIDLDLIVTYVLPMGGNRLPISPVEGHN</sequence>
<keyword evidence="2" id="KW-1185">Reference proteome</keyword>
<protein>
    <submittedName>
        <fullName evidence="1">Uncharacterized protein</fullName>
    </submittedName>
</protein>
<dbReference type="AlphaFoldDB" id="A0A6A5V6U6"/>
<name>A0A6A5V6U6_9PLEO</name>
<organism evidence="1 2">
    <name type="scientific">Bimuria novae-zelandiae CBS 107.79</name>
    <dbReference type="NCBI Taxonomy" id="1447943"/>
    <lineage>
        <taxon>Eukaryota</taxon>
        <taxon>Fungi</taxon>
        <taxon>Dikarya</taxon>
        <taxon>Ascomycota</taxon>
        <taxon>Pezizomycotina</taxon>
        <taxon>Dothideomycetes</taxon>
        <taxon>Pleosporomycetidae</taxon>
        <taxon>Pleosporales</taxon>
        <taxon>Massarineae</taxon>
        <taxon>Didymosphaeriaceae</taxon>
        <taxon>Bimuria</taxon>
    </lineage>
</organism>
<evidence type="ECO:0000313" key="1">
    <source>
        <dbReference type="EMBL" id="KAF1971999.1"/>
    </source>
</evidence>
<accession>A0A6A5V6U6</accession>
<dbReference type="EMBL" id="ML976690">
    <property type="protein sequence ID" value="KAF1971999.1"/>
    <property type="molecule type" value="Genomic_DNA"/>
</dbReference>